<dbReference type="HOGENOM" id="CLU_2842847_0_0_11"/>
<keyword evidence="3" id="KW-1185">Reference proteome</keyword>
<sequence length="65" mass="6748" precursor="true">MSKPMGETVGKWGVQAKPLTKTGDSFPVSAAVALLSAVLCALAALALAGCKRVLQARKTGMCMRR</sequence>
<dbReference type="PaxDb" id="479437-Elen_1767"/>
<feature type="transmembrane region" description="Helical" evidence="1">
    <location>
        <begin position="26"/>
        <end position="48"/>
    </location>
</feature>
<reference evidence="2 3" key="1">
    <citation type="journal article" date="2009" name="Stand. Genomic Sci.">
        <title>Complete genome sequence of Eggerthella lenta type strain (IPP VPI 0255).</title>
        <authorList>
            <person name="Saunders E."/>
            <person name="Pukall R."/>
            <person name="Abt B."/>
            <person name="Lapidus A."/>
            <person name="Glavina Del Rio T."/>
            <person name="Copeland A."/>
            <person name="Tice H."/>
            <person name="Cheng J.F."/>
            <person name="Lucas S."/>
            <person name="Chen F."/>
            <person name="Nolan M."/>
            <person name="Bruce D."/>
            <person name="Goodwin L."/>
            <person name="Pitluck S."/>
            <person name="Ivanova N."/>
            <person name="Mavromatis K."/>
            <person name="Ovchinnikova G."/>
            <person name="Pati A."/>
            <person name="Chen A."/>
            <person name="Palaniappan K."/>
            <person name="Land M."/>
            <person name="Hauser L."/>
            <person name="Chang Y.J."/>
            <person name="Jeffries C.D."/>
            <person name="Chain P."/>
            <person name="Meincke L."/>
            <person name="Sims D."/>
            <person name="Brettin T."/>
            <person name="Detter J.C."/>
            <person name="Goker M."/>
            <person name="Bristow J."/>
            <person name="Eisen J.A."/>
            <person name="Markowitz V."/>
            <person name="Hugenholtz P."/>
            <person name="Kyrpides N.C."/>
            <person name="Klenk H.P."/>
            <person name="Han C."/>
        </authorList>
    </citation>
    <scope>NUCLEOTIDE SEQUENCE [LARGE SCALE GENOMIC DNA]</scope>
    <source>
        <strain evidence="3">ATCC 25559 / DSM 2243 / CCUG 17323 / JCM 9979 / KCTC 3265 / NCTC 11813 / VPI 0255 / 1899 B</strain>
    </source>
</reference>
<proteinExistence type="predicted"/>
<keyword evidence="1" id="KW-0812">Transmembrane</keyword>
<name>C8WHZ1_EGGLE</name>
<dbReference type="AlphaFoldDB" id="C8WHZ1"/>
<evidence type="ECO:0000313" key="3">
    <source>
        <dbReference type="Proteomes" id="UP000001377"/>
    </source>
</evidence>
<dbReference type="RefSeq" id="WP_015760775.1">
    <property type="nucleotide sequence ID" value="NC_013204.1"/>
</dbReference>
<accession>C8WHZ1</accession>
<dbReference type="KEGG" id="ele:Elen_1767"/>
<evidence type="ECO:0000313" key="2">
    <source>
        <dbReference type="EMBL" id="ACV55732.1"/>
    </source>
</evidence>
<keyword evidence="1" id="KW-1133">Transmembrane helix</keyword>
<gene>
    <name evidence="2" type="ordered locus">Elen_1767</name>
</gene>
<evidence type="ECO:0000256" key="1">
    <source>
        <dbReference type="SAM" id="Phobius"/>
    </source>
</evidence>
<dbReference type="Proteomes" id="UP000001377">
    <property type="component" value="Chromosome"/>
</dbReference>
<dbReference type="EMBL" id="CP001726">
    <property type="protein sequence ID" value="ACV55732.1"/>
    <property type="molecule type" value="Genomic_DNA"/>
</dbReference>
<keyword evidence="1" id="KW-0472">Membrane</keyword>
<dbReference type="STRING" id="479437.Elen_1767"/>
<organism evidence="2 3">
    <name type="scientific">Eggerthella lenta (strain ATCC 25559 / DSM 2243 / CCUG 17323 / JCM 9979 / KCTC 3265 / NCTC 11813 / VPI 0255 / 1899 B)</name>
    <name type="common">Eubacterium lentum</name>
    <dbReference type="NCBI Taxonomy" id="479437"/>
    <lineage>
        <taxon>Bacteria</taxon>
        <taxon>Bacillati</taxon>
        <taxon>Actinomycetota</taxon>
        <taxon>Coriobacteriia</taxon>
        <taxon>Eggerthellales</taxon>
        <taxon>Eggerthellaceae</taxon>
        <taxon>Eggerthella</taxon>
    </lineage>
</organism>
<protein>
    <submittedName>
        <fullName evidence="2">Uncharacterized protein</fullName>
    </submittedName>
</protein>